<comment type="caution">
    <text evidence="2">The sequence shown here is derived from an EMBL/GenBank/DDBJ whole genome shotgun (WGS) entry which is preliminary data.</text>
</comment>
<organism evidence="2 3">
    <name type="scientific">Streptomyces pacificus</name>
    <dbReference type="NCBI Taxonomy" id="2705029"/>
    <lineage>
        <taxon>Bacteria</taxon>
        <taxon>Bacillati</taxon>
        <taxon>Actinomycetota</taxon>
        <taxon>Actinomycetes</taxon>
        <taxon>Kitasatosporales</taxon>
        <taxon>Streptomycetaceae</taxon>
        <taxon>Streptomyces</taxon>
    </lineage>
</organism>
<accession>A0A6A0AWI0</accession>
<feature type="transmembrane region" description="Helical" evidence="1">
    <location>
        <begin position="225"/>
        <end position="245"/>
    </location>
</feature>
<evidence type="ECO:0000313" key="2">
    <source>
        <dbReference type="EMBL" id="GFH35937.1"/>
    </source>
</evidence>
<proteinExistence type="predicted"/>
<keyword evidence="1" id="KW-1133">Transmembrane helix</keyword>
<feature type="transmembrane region" description="Helical" evidence="1">
    <location>
        <begin position="139"/>
        <end position="158"/>
    </location>
</feature>
<name>A0A6A0AWI0_9ACTN</name>
<evidence type="ECO:0000256" key="1">
    <source>
        <dbReference type="SAM" id="Phobius"/>
    </source>
</evidence>
<dbReference type="Proteomes" id="UP000484988">
    <property type="component" value="Unassembled WGS sequence"/>
</dbReference>
<protein>
    <submittedName>
        <fullName evidence="2">Uncharacterized protein</fullName>
    </submittedName>
</protein>
<gene>
    <name evidence="2" type="ORF">SCWH03_21590</name>
</gene>
<dbReference type="RefSeq" id="WP_173263882.1">
    <property type="nucleotide sequence ID" value="NZ_BLLG01000005.1"/>
</dbReference>
<keyword evidence="3" id="KW-1185">Reference proteome</keyword>
<feature type="transmembrane region" description="Helical" evidence="1">
    <location>
        <begin position="84"/>
        <end position="102"/>
    </location>
</feature>
<dbReference type="AlphaFoldDB" id="A0A6A0AWI0"/>
<reference evidence="2 3" key="1">
    <citation type="submission" date="2020-02" db="EMBL/GenBank/DDBJ databases">
        <title>Whole Genome Shotgun Sequence of Streptomyces sp. strain CWH03.</title>
        <authorList>
            <person name="Dohra H."/>
            <person name="Kodani S."/>
            <person name="Yamamura H."/>
        </authorList>
    </citation>
    <scope>NUCLEOTIDE SEQUENCE [LARGE SCALE GENOMIC DNA]</scope>
    <source>
        <strain evidence="2 3">CWH03</strain>
    </source>
</reference>
<evidence type="ECO:0000313" key="3">
    <source>
        <dbReference type="Proteomes" id="UP000484988"/>
    </source>
</evidence>
<feature type="transmembrane region" description="Helical" evidence="1">
    <location>
        <begin position="6"/>
        <end position="27"/>
    </location>
</feature>
<sequence>MGADTQLLAGLVALPVAGAWWFTVVLLDCRNAQRAGHRIFVPDKGVLTGRAASRRSRNARAGAGFAAACGVLALYRLLAAAPGTWSAALLALCAGCLGAALMAEQYLHRKRSTLLCTAVLAVVVTAGETIVALGGQPGTAVRVLAAIGVAQMYLVSAIRKAWSVPFRSGQVLLDEVVLSCFQAAAGNTDFIRLISPRRLSRALSTGLAQRSCAWLAKLTIAIEMLLGLGVLGLLPATAVFALAVLTHASFAVLSPRRITPFSVSAVALVALAIGW</sequence>
<keyword evidence="1" id="KW-0472">Membrane</keyword>
<dbReference type="EMBL" id="BLLG01000005">
    <property type="protein sequence ID" value="GFH35937.1"/>
    <property type="molecule type" value="Genomic_DNA"/>
</dbReference>
<feature type="transmembrane region" description="Helical" evidence="1">
    <location>
        <begin position="114"/>
        <end position="133"/>
    </location>
</feature>
<keyword evidence="1" id="KW-0812">Transmembrane</keyword>
<feature type="transmembrane region" description="Helical" evidence="1">
    <location>
        <begin position="257"/>
        <end position="274"/>
    </location>
</feature>
<feature type="transmembrane region" description="Helical" evidence="1">
    <location>
        <begin position="59"/>
        <end position="78"/>
    </location>
</feature>